<evidence type="ECO:0000313" key="3">
    <source>
        <dbReference type="Proteomes" id="UP000318538"/>
    </source>
</evidence>
<keyword evidence="3" id="KW-1185">Reference proteome</keyword>
<dbReference type="AlphaFoldDB" id="A0A517N710"/>
<feature type="region of interest" description="Disordered" evidence="1">
    <location>
        <begin position="1"/>
        <end position="22"/>
    </location>
</feature>
<evidence type="ECO:0000313" key="2">
    <source>
        <dbReference type="EMBL" id="QDT02911.1"/>
    </source>
</evidence>
<organism evidence="2 3">
    <name type="scientific">Rubripirellula lacrimiformis</name>
    <dbReference type="NCBI Taxonomy" id="1930273"/>
    <lineage>
        <taxon>Bacteria</taxon>
        <taxon>Pseudomonadati</taxon>
        <taxon>Planctomycetota</taxon>
        <taxon>Planctomycetia</taxon>
        <taxon>Pirellulales</taxon>
        <taxon>Pirellulaceae</taxon>
        <taxon>Rubripirellula</taxon>
    </lineage>
</organism>
<dbReference type="EMBL" id="CP036525">
    <property type="protein sequence ID" value="QDT02911.1"/>
    <property type="molecule type" value="Genomic_DNA"/>
</dbReference>
<dbReference type="KEGG" id="rlc:K227x_12900"/>
<dbReference type="Proteomes" id="UP000318538">
    <property type="component" value="Chromosome"/>
</dbReference>
<name>A0A517N710_9BACT</name>
<reference evidence="2 3" key="1">
    <citation type="submission" date="2019-02" db="EMBL/GenBank/DDBJ databases">
        <title>Deep-cultivation of Planctomycetes and their phenomic and genomic characterization uncovers novel biology.</title>
        <authorList>
            <person name="Wiegand S."/>
            <person name="Jogler M."/>
            <person name="Boedeker C."/>
            <person name="Pinto D."/>
            <person name="Vollmers J."/>
            <person name="Rivas-Marin E."/>
            <person name="Kohn T."/>
            <person name="Peeters S.H."/>
            <person name="Heuer A."/>
            <person name="Rast P."/>
            <person name="Oberbeckmann S."/>
            <person name="Bunk B."/>
            <person name="Jeske O."/>
            <person name="Meyerdierks A."/>
            <person name="Storesund J.E."/>
            <person name="Kallscheuer N."/>
            <person name="Luecker S."/>
            <person name="Lage O.M."/>
            <person name="Pohl T."/>
            <person name="Merkel B.J."/>
            <person name="Hornburger P."/>
            <person name="Mueller R.-W."/>
            <person name="Bruemmer F."/>
            <person name="Labrenz M."/>
            <person name="Spormann A.M."/>
            <person name="Op den Camp H."/>
            <person name="Overmann J."/>
            <person name="Amann R."/>
            <person name="Jetten M.S.M."/>
            <person name="Mascher T."/>
            <person name="Medema M.H."/>
            <person name="Devos D.P."/>
            <person name="Kaster A.-K."/>
            <person name="Ovreas L."/>
            <person name="Rohde M."/>
            <person name="Galperin M.Y."/>
            <person name="Jogler C."/>
        </authorList>
    </citation>
    <scope>NUCLEOTIDE SEQUENCE [LARGE SCALE GENOMIC DNA]</scope>
    <source>
        <strain evidence="2 3">K22_7</strain>
    </source>
</reference>
<feature type="compositionally biased region" description="Basic and acidic residues" evidence="1">
    <location>
        <begin position="10"/>
        <end position="22"/>
    </location>
</feature>
<proteinExistence type="predicted"/>
<sequence length="101" mass="11267">MAKVDQAAPQKDDPVAESDHTEKIKAQILDKIGKPPRLHNVEVCQHHNGNYRVNIWEKLDPTGDSAFTTRVHIGASYYLKVSDSGEILHSNPPLAKLRFPA</sequence>
<protein>
    <submittedName>
        <fullName evidence="2">Uncharacterized protein</fullName>
    </submittedName>
</protein>
<evidence type="ECO:0000256" key="1">
    <source>
        <dbReference type="SAM" id="MobiDB-lite"/>
    </source>
</evidence>
<gene>
    <name evidence="2" type="ORF">K227x_12900</name>
</gene>
<accession>A0A517N710</accession>